<feature type="transmembrane region" description="Helical" evidence="1">
    <location>
        <begin position="225"/>
        <end position="242"/>
    </location>
</feature>
<name>A0A917TFA9_9ACTN</name>
<sequence>MTQLDGPGVLPQYGSGEYYERNAGYDLDGPFKARDMLRVLHPVLAQHGYKVRSFADVGCGGGRSTKAILDGLVDAGHPVETALGYEVSPHVLGLRHEGVEFRHEDFTESGADVDLVALFDVFEHVPDPIGFVRSVAERCDLLAMHIPLDDNVGNAVLNRYRSLMDDPGHVVFFDTASALTFVAMAGITVQNFRYTYPHRWPSSRTSAAHRLAKPLRAMLVAVNPWLAYKLVGGVSLMVLGLTPRGHRTIARR</sequence>
<keyword evidence="1" id="KW-1133">Transmembrane helix</keyword>
<reference evidence="2" key="1">
    <citation type="journal article" date="2014" name="Int. J. Syst. Evol. Microbiol.">
        <title>Complete genome sequence of Corynebacterium casei LMG S-19264T (=DSM 44701T), isolated from a smear-ripened cheese.</title>
        <authorList>
            <consortium name="US DOE Joint Genome Institute (JGI-PGF)"/>
            <person name="Walter F."/>
            <person name="Albersmeier A."/>
            <person name="Kalinowski J."/>
            <person name="Ruckert C."/>
        </authorList>
    </citation>
    <scope>NUCLEOTIDE SEQUENCE</scope>
    <source>
        <strain evidence="2">JCM 19831</strain>
    </source>
</reference>
<keyword evidence="3" id="KW-1185">Reference proteome</keyword>
<evidence type="ECO:0000313" key="2">
    <source>
        <dbReference type="EMBL" id="GGM20580.1"/>
    </source>
</evidence>
<comment type="caution">
    <text evidence="2">The sequence shown here is derived from an EMBL/GenBank/DDBJ whole genome shotgun (WGS) entry which is preliminary data.</text>
</comment>
<evidence type="ECO:0008006" key="4">
    <source>
        <dbReference type="Google" id="ProtNLM"/>
    </source>
</evidence>
<dbReference type="SUPFAM" id="SSF53335">
    <property type="entry name" value="S-adenosyl-L-methionine-dependent methyltransferases"/>
    <property type="match status" value="1"/>
</dbReference>
<dbReference type="AlphaFoldDB" id="A0A917TFA9"/>
<evidence type="ECO:0000313" key="3">
    <source>
        <dbReference type="Proteomes" id="UP000642070"/>
    </source>
</evidence>
<dbReference type="InterPro" id="IPR029063">
    <property type="entry name" value="SAM-dependent_MTases_sf"/>
</dbReference>
<keyword evidence="1" id="KW-0472">Membrane</keyword>
<dbReference type="Gene3D" id="3.40.50.150">
    <property type="entry name" value="Vaccinia Virus protein VP39"/>
    <property type="match status" value="1"/>
</dbReference>
<gene>
    <name evidence="2" type="ORF">GCM10007977_022160</name>
</gene>
<dbReference type="CDD" id="cd02440">
    <property type="entry name" value="AdoMet_MTases"/>
    <property type="match status" value="1"/>
</dbReference>
<dbReference type="EMBL" id="BMPI01000009">
    <property type="protein sequence ID" value="GGM20580.1"/>
    <property type="molecule type" value="Genomic_DNA"/>
</dbReference>
<reference evidence="2" key="2">
    <citation type="submission" date="2020-09" db="EMBL/GenBank/DDBJ databases">
        <authorList>
            <person name="Sun Q."/>
            <person name="Ohkuma M."/>
        </authorList>
    </citation>
    <scope>NUCLEOTIDE SEQUENCE</scope>
    <source>
        <strain evidence="2">JCM 19831</strain>
    </source>
</reference>
<keyword evidence="1" id="KW-0812">Transmembrane</keyword>
<organism evidence="2 3">
    <name type="scientific">Dactylosporangium sucinum</name>
    <dbReference type="NCBI Taxonomy" id="1424081"/>
    <lineage>
        <taxon>Bacteria</taxon>
        <taxon>Bacillati</taxon>
        <taxon>Actinomycetota</taxon>
        <taxon>Actinomycetes</taxon>
        <taxon>Micromonosporales</taxon>
        <taxon>Micromonosporaceae</taxon>
        <taxon>Dactylosporangium</taxon>
    </lineage>
</organism>
<evidence type="ECO:0000256" key="1">
    <source>
        <dbReference type="SAM" id="Phobius"/>
    </source>
</evidence>
<dbReference type="Pfam" id="PF13489">
    <property type="entry name" value="Methyltransf_23"/>
    <property type="match status" value="1"/>
</dbReference>
<dbReference type="RefSeq" id="WP_190249681.1">
    <property type="nucleotide sequence ID" value="NZ_BMPI01000009.1"/>
</dbReference>
<accession>A0A917TFA9</accession>
<protein>
    <recommendedName>
        <fullName evidence="4">Methyltransferase</fullName>
    </recommendedName>
</protein>
<dbReference type="Proteomes" id="UP000642070">
    <property type="component" value="Unassembled WGS sequence"/>
</dbReference>
<proteinExistence type="predicted"/>